<dbReference type="SUPFAM" id="SSF53335">
    <property type="entry name" value="S-adenosyl-L-methionine-dependent methyltransferases"/>
    <property type="match status" value="1"/>
</dbReference>
<dbReference type="EMBL" id="CP075546">
    <property type="protein sequence ID" value="QVV87528.1"/>
    <property type="molecule type" value="Genomic_DNA"/>
</dbReference>
<protein>
    <recommendedName>
        <fullName evidence="4">O-methyltransferase C-terminal domain-containing protein</fullName>
    </recommendedName>
</protein>
<dbReference type="RefSeq" id="WP_214418349.1">
    <property type="nucleotide sequence ID" value="NZ_JAXCMI010000015.1"/>
</dbReference>
<dbReference type="GO" id="GO:0032259">
    <property type="term" value="P:methylation"/>
    <property type="evidence" value="ECO:0007669"/>
    <property type="project" value="UniProtKB-KW"/>
</dbReference>
<dbReference type="Gene3D" id="1.10.10.10">
    <property type="entry name" value="Winged helix-like DNA-binding domain superfamily/Winged helix DNA-binding domain"/>
    <property type="match status" value="1"/>
</dbReference>
<dbReference type="KEGG" id="mrtj:KHC33_09090"/>
<dbReference type="AlphaFoldDB" id="A0A8E7AZ66"/>
<name>A0A8E7AZ66_9EURY</name>
<evidence type="ECO:0000256" key="1">
    <source>
        <dbReference type="ARBA" id="ARBA00022603"/>
    </source>
</evidence>
<keyword evidence="6" id="KW-1185">Reference proteome</keyword>
<evidence type="ECO:0000259" key="4">
    <source>
        <dbReference type="Pfam" id="PF00891"/>
    </source>
</evidence>
<sequence>MDNNIDNDTNSCKYLWEFPIEPAENIFSILNDCNRGARTLCLISTSVKLGLFDYLDDWISEEEIEMIFSYPHLVNDFLLSLVESGLIEFKEGKYKNTKVSSVYLSRNSPYFQGAYLEKMNRHLKDLWIHLSDIINSGPVMYQEEEFFSELSLPSMAQNAMCGRLQSVVQAIASLPEFPTMKKMIDLGGGHGLYAIALACKNSTLNAIVFDLPGVIPLTKKYIHSYNLQERVLVQGGNFLTDNIGDNYDLIFSSSNPSGKSPDMIKKISKGLKPGGYFVTVQPGDETVAYDPINELEFSLWTFENIKIPKKSWSKNKKFLTEEYLNALNTHKLSVQSISRISDPYIKNYGVSMLIAKKEL</sequence>
<evidence type="ECO:0000256" key="3">
    <source>
        <dbReference type="ARBA" id="ARBA00022691"/>
    </source>
</evidence>
<organism evidence="5 6">
    <name type="scientific">Methanospirillum purgamenti</name>
    <dbReference type="NCBI Taxonomy" id="2834276"/>
    <lineage>
        <taxon>Archaea</taxon>
        <taxon>Methanobacteriati</taxon>
        <taxon>Methanobacteriota</taxon>
        <taxon>Stenosarchaea group</taxon>
        <taxon>Methanomicrobia</taxon>
        <taxon>Methanomicrobiales</taxon>
        <taxon>Methanospirillaceae</taxon>
        <taxon>Methanospirillum</taxon>
    </lineage>
</organism>
<gene>
    <name evidence="5" type="ORF">KHC33_09090</name>
</gene>
<dbReference type="InterPro" id="IPR016461">
    <property type="entry name" value="COMT-like"/>
</dbReference>
<keyword evidence="2" id="KW-0808">Transferase</keyword>
<evidence type="ECO:0000313" key="6">
    <source>
        <dbReference type="Proteomes" id="UP000680656"/>
    </source>
</evidence>
<feature type="domain" description="O-methyltransferase C-terminal" evidence="4">
    <location>
        <begin position="169"/>
        <end position="278"/>
    </location>
</feature>
<accession>A0A8E7AZ66</accession>
<proteinExistence type="predicted"/>
<dbReference type="InterPro" id="IPR001077">
    <property type="entry name" value="COMT_C"/>
</dbReference>
<dbReference type="PANTHER" id="PTHR11746">
    <property type="entry name" value="O-METHYLTRANSFERASE"/>
    <property type="match status" value="1"/>
</dbReference>
<dbReference type="GO" id="GO:0008171">
    <property type="term" value="F:O-methyltransferase activity"/>
    <property type="evidence" value="ECO:0007669"/>
    <property type="project" value="InterPro"/>
</dbReference>
<evidence type="ECO:0000313" key="5">
    <source>
        <dbReference type="EMBL" id="QVV87528.1"/>
    </source>
</evidence>
<dbReference type="Pfam" id="PF00891">
    <property type="entry name" value="Methyltransf_2"/>
    <property type="match status" value="1"/>
</dbReference>
<reference evidence="5 6" key="1">
    <citation type="submission" date="2021-05" db="EMBL/GenBank/DDBJ databases">
        <title>A novel Methanospirillum isolate from a pyrite-forming mixed culture.</title>
        <authorList>
            <person name="Bunk B."/>
            <person name="Sproer C."/>
            <person name="Spring S."/>
            <person name="Pester M."/>
        </authorList>
    </citation>
    <scope>NUCLEOTIDE SEQUENCE [LARGE SCALE GENOMIC DNA]</scope>
    <source>
        <strain evidence="5 6">J.3.6.1-F.2.7.3</strain>
    </source>
</reference>
<dbReference type="CDD" id="cd02440">
    <property type="entry name" value="AdoMet_MTases"/>
    <property type="match status" value="1"/>
</dbReference>
<evidence type="ECO:0000256" key="2">
    <source>
        <dbReference type="ARBA" id="ARBA00022679"/>
    </source>
</evidence>
<dbReference type="Proteomes" id="UP000680656">
    <property type="component" value="Chromosome"/>
</dbReference>
<dbReference type="InterPro" id="IPR036388">
    <property type="entry name" value="WH-like_DNA-bd_sf"/>
</dbReference>
<keyword evidence="1" id="KW-0489">Methyltransferase</keyword>
<keyword evidence="3" id="KW-0949">S-adenosyl-L-methionine</keyword>
<dbReference type="Gene3D" id="3.40.50.150">
    <property type="entry name" value="Vaccinia Virus protein VP39"/>
    <property type="match status" value="1"/>
</dbReference>
<dbReference type="InterPro" id="IPR029063">
    <property type="entry name" value="SAM-dependent_MTases_sf"/>
</dbReference>